<evidence type="ECO:0000313" key="2">
    <source>
        <dbReference type="Proteomes" id="UP000554235"/>
    </source>
</evidence>
<sequence>MSGSHSTEHAQVRDSESISGMVKNVSDAFDSLLFMVAESCVGNVVPQDDVFKNKQQRFKQWAEDSGANCISSPVTSNETQQSILAELKELQTLLGYVADLYIPGPYSHFRVLANMFGGQIDDKLNAIHRVVGLPAPAE</sequence>
<evidence type="ECO:0000313" key="1">
    <source>
        <dbReference type="EMBL" id="KAF4470487.1"/>
    </source>
</evidence>
<organism evidence="1 2">
    <name type="scientific">Fusarium albosuccineum</name>
    <dbReference type="NCBI Taxonomy" id="1237068"/>
    <lineage>
        <taxon>Eukaryota</taxon>
        <taxon>Fungi</taxon>
        <taxon>Dikarya</taxon>
        <taxon>Ascomycota</taxon>
        <taxon>Pezizomycotina</taxon>
        <taxon>Sordariomycetes</taxon>
        <taxon>Hypocreomycetidae</taxon>
        <taxon>Hypocreales</taxon>
        <taxon>Nectriaceae</taxon>
        <taxon>Fusarium</taxon>
        <taxon>Fusarium decemcellulare species complex</taxon>
    </lineage>
</organism>
<accession>A0A8H4LLR7</accession>
<comment type="caution">
    <text evidence="1">The sequence shown here is derived from an EMBL/GenBank/DDBJ whole genome shotgun (WGS) entry which is preliminary data.</text>
</comment>
<dbReference type="Proteomes" id="UP000554235">
    <property type="component" value="Unassembled WGS sequence"/>
</dbReference>
<gene>
    <name evidence="1" type="ORF">FALBO_2613</name>
</gene>
<keyword evidence="2" id="KW-1185">Reference proteome</keyword>
<dbReference type="AlphaFoldDB" id="A0A8H4LLR7"/>
<dbReference type="EMBL" id="JAADYS010000335">
    <property type="protein sequence ID" value="KAF4470487.1"/>
    <property type="molecule type" value="Genomic_DNA"/>
</dbReference>
<name>A0A8H4LLR7_9HYPO</name>
<proteinExistence type="predicted"/>
<reference evidence="1 2" key="1">
    <citation type="submission" date="2020-01" db="EMBL/GenBank/DDBJ databases">
        <title>Identification and distribution of gene clusters putatively required for synthesis of sphingolipid metabolism inhibitors in phylogenetically diverse species of the filamentous fungus Fusarium.</title>
        <authorList>
            <person name="Kim H.-S."/>
            <person name="Busman M."/>
            <person name="Brown D.W."/>
            <person name="Divon H."/>
            <person name="Uhlig S."/>
            <person name="Proctor R.H."/>
        </authorList>
    </citation>
    <scope>NUCLEOTIDE SEQUENCE [LARGE SCALE GENOMIC DNA]</scope>
    <source>
        <strain evidence="1 2">NRRL 20459</strain>
    </source>
</reference>
<protein>
    <submittedName>
        <fullName evidence="1">Uncharacterized protein</fullName>
    </submittedName>
</protein>